<evidence type="ECO:0000256" key="1">
    <source>
        <dbReference type="ARBA" id="ARBA00022574"/>
    </source>
</evidence>
<dbReference type="Gene3D" id="2.130.10.10">
    <property type="entry name" value="YVTN repeat-like/Quinoprotein amine dehydrogenase"/>
    <property type="match status" value="2"/>
</dbReference>
<organism evidence="4 5">
    <name type="scientific">Vespula germanica</name>
    <name type="common">German yellow jacket</name>
    <name type="synonym">Paravespula germanica</name>
    <dbReference type="NCBI Taxonomy" id="30212"/>
    <lineage>
        <taxon>Eukaryota</taxon>
        <taxon>Metazoa</taxon>
        <taxon>Ecdysozoa</taxon>
        <taxon>Arthropoda</taxon>
        <taxon>Hexapoda</taxon>
        <taxon>Insecta</taxon>
        <taxon>Pterygota</taxon>
        <taxon>Neoptera</taxon>
        <taxon>Endopterygota</taxon>
        <taxon>Hymenoptera</taxon>
        <taxon>Apocrita</taxon>
        <taxon>Aculeata</taxon>
        <taxon>Vespoidea</taxon>
        <taxon>Vespidae</taxon>
        <taxon>Vespinae</taxon>
        <taxon>Vespula</taxon>
    </lineage>
</organism>
<keyword evidence="5" id="KW-1185">Reference proteome</keyword>
<dbReference type="GO" id="GO:0120330">
    <property type="term" value="C:rixosome complex"/>
    <property type="evidence" value="ECO:0007669"/>
    <property type="project" value="TreeGrafter"/>
</dbReference>
<dbReference type="Pfam" id="PF00400">
    <property type="entry name" value="WD40"/>
    <property type="match status" value="2"/>
</dbReference>
<feature type="repeat" description="WD" evidence="3">
    <location>
        <begin position="144"/>
        <end position="177"/>
    </location>
</feature>
<evidence type="ECO:0008006" key="6">
    <source>
        <dbReference type="Google" id="ProtNLM"/>
    </source>
</evidence>
<evidence type="ECO:0000256" key="3">
    <source>
        <dbReference type="PROSITE-ProRule" id="PRU00221"/>
    </source>
</evidence>
<dbReference type="GO" id="GO:0005656">
    <property type="term" value="C:nuclear pre-replicative complex"/>
    <property type="evidence" value="ECO:0007669"/>
    <property type="project" value="TreeGrafter"/>
</dbReference>
<evidence type="ECO:0000313" key="4">
    <source>
        <dbReference type="EMBL" id="KAF7395341.1"/>
    </source>
</evidence>
<keyword evidence="2" id="KW-0677">Repeat</keyword>
<dbReference type="Proteomes" id="UP000617340">
    <property type="component" value="Unassembled WGS sequence"/>
</dbReference>
<dbReference type="InterPro" id="IPR019775">
    <property type="entry name" value="WD40_repeat_CS"/>
</dbReference>
<dbReference type="PANTHER" id="PTHR18763">
    <property type="entry name" value="WD-REPEAT PROTEIN 18"/>
    <property type="match status" value="1"/>
</dbReference>
<proteinExistence type="predicted"/>
<dbReference type="PANTHER" id="PTHR18763:SF0">
    <property type="entry name" value="WD REPEAT-CONTAINING PROTEIN 18"/>
    <property type="match status" value="1"/>
</dbReference>
<dbReference type="SMART" id="SM00320">
    <property type="entry name" value="WD40"/>
    <property type="match status" value="5"/>
</dbReference>
<dbReference type="InterPro" id="IPR045227">
    <property type="entry name" value="WDR18/Ipi3/RID3"/>
</dbReference>
<dbReference type="InterPro" id="IPR036322">
    <property type="entry name" value="WD40_repeat_dom_sf"/>
</dbReference>
<dbReference type="InterPro" id="IPR001680">
    <property type="entry name" value="WD40_rpt"/>
</dbReference>
<dbReference type="PROSITE" id="PS50082">
    <property type="entry name" value="WD_REPEATS_2"/>
    <property type="match status" value="2"/>
</dbReference>
<dbReference type="PROSITE" id="PS50294">
    <property type="entry name" value="WD_REPEATS_REGION"/>
    <property type="match status" value="2"/>
</dbReference>
<gene>
    <name evidence="4" type="ORF">HZH68_009391</name>
</gene>
<protein>
    <recommendedName>
        <fullName evidence="6">WD repeat-containing protein 18</fullName>
    </recommendedName>
</protein>
<name>A0A834K180_VESGE</name>
<dbReference type="InterPro" id="IPR015943">
    <property type="entry name" value="WD40/YVTN_repeat-like_dom_sf"/>
</dbReference>
<reference evidence="4" key="1">
    <citation type="journal article" date="2020" name="G3 (Bethesda)">
        <title>High-Quality Assemblies for Three Invasive Social Wasps from the &lt;i&gt;Vespula&lt;/i&gt; Genus.</title>
        <authorList>
            <person name="Harrop T.W.R."/>
            <person name="Guhlin J."/>
            <person name="McLaughlin G.M."/>
            <person name="Permina E."/>
            <person name="Stockwell P."/>
            <person name="Gilligan J."/>
            <person name="Le Lec M.F."/>
            <person name="Gruber M.A.M."/>
            <person name="Quinn O."/>
            <person name="Lovegrove M."/>
            <person name="Duncan E.J."/>
            <person name="Remnant E.J."/>
            <person name="Van Eeckhoven J."/>
            <person name="Graham B."/>
            <person name="Knapp R.A."/>
            <person name="Langford K.W."/>
            <person name="Kronenberg Z."/>
            <person name="Press M.O."/>
            <person name="Eacker S.M."/>
            <person name="Wilson-Rankin E.E."/>
            <person name="Purcell J."/>
            <person name="Lester P.J."/>
            <person name="Dearden P.K."/>
        </authorList>
    </citation>
    <scope>NUCLEOTIDE SEQUENCE</scope>
    <source>
        <strain evidence="4">Linc-1</strain>
    </source>
</reference>
<evidence type="ECO:0000313" key="5">
    <source>
        <dbReference type="Proteomes" id="UP000617340"/>
    </source>
</evidence>
<comment type="caution">
    <text evidence="4">The sequence shown here is derived from an EMBL/GenBank/DDBJ whole genome shotgun (WGS) entry which is preliminary data.</text>
</comment>
<dbReference type="GO" id="GO:0006364">
    <property type="term" value="P:rRNA processing"/>
    <property type="evidence" value="ECO:0007669"/>
    <property type="project" value="TreeGrafter"/>
</dbReference>
<keyword evidence="1 3" id="KW-0853">WD repeat</keyword>
<feature type="repeat" description="WD" evidence="3">
    <location>
        <begin position="294"/>
        <end position="335"/>
    </location>
</feature>
<dbReference type="EMBL" id="JACSDZ010000009">
    <property type="protein sequence ID" value="KAF7395341.1"/>
    <property type="molecule type" value="Genomic_DNA"/>
</dbReference>
<dbReference type="PROSITE" id="PS00678">
    <property type="entry name" value="WD_REPEATS_1"/>
    <property type="match status" value="1"/>
</dbReference>
<dbReference type="SUPFAM" id="SSF50978">
    <property type="entry name" value="WD40 repeat-like"/>
    <property type="match status" value="1"/>
</dbReference>
<accession>A0A834K180</accession>
<dbReference type="AlphaFoldDB" id="A0A834K180"/>
<evidence type="ECO:0000256" key="2">
    <source>
        <dbReference type="ARBA" id="ARBA00022737"/>
    </source>
</evidence>
<dbReference type="GO" id="GO:0006261">
    <property type="term" value="P:DNA-templated DNA replication"/>
    <property type="evidence" value="ECO:0007669"/>
    <property type="project" value="TreeGrafter"/>
</dbReference>
<sequence>MCTVDNKESVVIDGVTQATPILCVKHKDAMEVIITSDNVAENWSAAAWDPNTGSILSTYKHATPIRNHTLQVLNDCYLLGADSTKPRLHIWPLNSQRPLSNIRLTTPGKVSALTTTPDGSYVVAAISEKLYVWQFCNGRLLSIITRHYQTVTCLKFTKDSSMFVSAGEDGLIFVWSLFRVINEEQQATALYSFSNHTLPVKDLYVGHCAPRARLCSVSLDRTANIYDLNGGTLLVTLVFDLPLTSITMNTKESELFVGCTNGVIFKYNLHEPPRGIEHHVKSRTNEEGDDSAAFRGHESIVVSLSVSNNCHNLLSASMDKKVHLWDVASRQILRTFGHKGQITSAFFTKRFNNFQIHDLKPSLKIQPLQRVLEDNSKESVIEIIRQGRDTSDILNFDSYVEKESIRSEIDDHASRKLESAMEEIEKLKMINSALYKYSVEQVLRKSTSVRSNQ</sequence>